<feature type="transmembrane region" description="Helical" evidence="1">
    <location>
        <begin position="309"/>
        <end position="327"/>
    </location>
</feature>
<keyword evidence="3" id="KW-1185">Reference proteome</keyword>
<dbReference type="RefSeq" id="WP_081191996.1">
    <property type="nucleotide sequence ID" value="NZ_MWIH01000005.1"/>
</dbReference>
<protein>
    <submittedName>
        <fullName evidence="2">ABC transporter permease</fullName>
    </submittedName>
</protein>
<feature type="transmembrane region" description="Helical" evidence="1">
    <location>
        <begin position="169"/>
        <end position="191"/>
    </location>
</feature>
<feature type="transmembrane region" description="Helical" evidence="1">
    <location>
        <begin position="94"/>
        <end position="113"/>
    </location>
</feature>
<feature type="transmembrane region" description="Helical" evidence="1">
    <location>
        <begin position="134"/>
        <end position="163"/>
    </location>
</feature>
<name>A0A1V9A755_SACPI</name>
<dbReference type="STRING" id="1962155.B1813_12700"/>
<gene>
    <name evidence="2" type="ORF">B1813_12700</name>
</gene>
<feature type="transmembrane region" description="Helical" evidence="1">
    <location>
        <begin position="443"/>
        <end position="467"/>
    </location>
</feature>
<feature type="transmembrane region" description="Helical" evidence="1">
    <location>
        <begin position="203"/>
        <end position="221"/>
    </location>
</feature>
<keyword evidence="1" id="KW-1133">Transmembrane helix</keyword>
<accession>A0A1V9A755</accession>
<feature type="transmembrane region" description="Helical" evidence="1">
    <location>
        <begin position="356"/>
        <end position="378"/>
    </location>
</feature>
<feature type="transmembrane region" description="Helical" evidence="1">
    <location>
        <begin position="33"/>
        <end position="53"/>
    </location>
</feature>
<dbReference type="AlphaFoldDB" id="A0A1V9A755"/>
<organism evidence="2 3">
    <name type="scientific">Saccharomonospora piscinae</name>
    <dbReference type="NCBI Taxonomy" id="687388"/>
    <lineage>
        <taxon>Bacteria</taxon>
        <taxon>Bacillati</taxon>
        <taxon>Actinomycetota</taxon>
        <taxon>Actinomycetes</taxon>
        <taxon>Pseudonocardiales</taxon>
        <taxon>Pseudonocardiaceae</taxon>
        <taxon>Saccharomonospora</taxon>
    </lineage>
</organism>
<dbReference type="EMBL" id="MWIH01000005">
    <property type="protein sequence ID" value="OQO92967.1"/>
    <property type="molecule type" value="Genomic_DNA"/>
</dbReference>
<feature type="transmembrane region" description="Helical" evidence="1">
    <location>
        <begin position="252"/>
        <end position="270"/>
    </location>
</feature>
<keyword evidence="1" id="KW-0812">Transmembrane</keyword>
<evidence type="ECO:0000313" key="3">
    <source>
        <dbReference type="Proteomes" id="UP000192591"/>
    </source>
</evidence>
<comment type="caution">
    <text evidence="2">The sequence shown here is derived from an EMBL/GenBank/DDBJ whole genome shotgun (WGS) entry which is preliminary data.</text>
</comment>
<dbReference type="Proteomes" id="UP000192591">
    <property type="component" value="Unassembled WGS sequence"/>
</dbReference>
<feature type="transmembrane region" description="Helical" evidence="1">
    <location>
        <begin position="474"/>
        <end position="499"/>
    </location>
</feature>
<feature type="transmembrane region" description="Helical" evidence="1">
    <location>
        <begin position="519"/>
        <end position="538"/>
    </location>
</feature>
<evidence type="ECO:0000313" key="2">
    <source>
        <dbReference type="EMBL" id="OQO92967.1"/>
    </source>
</evidence>
<reference evidence="2 3" key="1">
    <citation type="submission" date="2017-02" db="EMBL/GenBank/DDBJ databases">
        <title>Draft genome of Saccharomonospora sp. 154.</title>
        <authorList>
            <person name="Alonso-Carmona G.S."/>
            <person name="De La Haba R."/>
            <person name="Vera-Gargallo B."/>
            <person name="Sandoval-Trujillo A.H."/>
            <person name="Ramirez-Duran N."/>
            <person name="Ventosa A."/>
        </authorList>
    </citation>
    <scope>NUCLEOTIDE SEQUENCE [LARGE SCALE GENOMIC DNA]</scope>
    <source>
        <strain evidence="2 3">LRS4.154</strain>
    </source>
</reference>
<sequence length="544" mass="55938">MTAATATPTRTGASGVLTGTGHLVRLAVRRDRLALPLWGLVLAVLPATSAGAYEQLYPSAAQRAALTTSMGDNPSITLLYGPAFDLSTAGGFTAWRFGTLLSLLLALVCVFTMTRHTRQEEDTGRQELLAAAVLGRHASLTASLLVCTGFSLVTGALSALAMISTGMAATGAIAFGLGLASVAWVFTGVAAVTAQLAEYARTANGLAGAVLGTAFALRAVGDSSSELSWLSWTSPIGWATRVRPFAGDHLELLALPLVTTAVLIALAYGLERRRDVGLGLLPTSLGPAEASPLLRSPLALAARLHRGSLTGWLVGLAMLSVLFGALASDFGDIVGDNQQMREILARMGGSQGVIDAYLASVANMLGMVVALFAVQAALRMRAEEIAVRAEPLLTVGVSRLRWLAGHLVFVFGGAAAVSLATGLGMGLAHGIRSGDVAGQTGEVLLACLVQLPAVFVVAGVAVALVGFLPAQATFAWAVAAASLLLSMFGAVLDLPQAVLDVSPFQHVPKLPSVEFTATPMLWLSLVAAALTAAGIAGFRRRDIG</sequence>
<evidence type="ECO:0000256" key="1">
    <source>
        <dbReference type="SAM" id="Phobius"/>
    </source>
</evidence>
<feature type="transmembrane region" description="Helical" evidence="1">
    <location>
        <begin position="407"/>
        <end position="431"/>
    </location>
</feature>
<proteinExistence type="predicted"/>
<keyword evidence="1" id="KW-0472">Membrane</keyword>